<evidence type="ECO:0000256" key="1">
    <source>
        <dbReference type="ARBA" id="ARBA00007924"/>
    </source>
</evidence>
<dbReference type="PANTHER" id="PTHR37550">
    <property type="entry name" value="ANTITOXIN VAPB1"/>
    <property type="match status" value="1"/>
</dbReference>
<dbReference type="PROSITE" id="PS51740">
    <property type="entry name" value="SPOVT_ABRB"/>
    <property type="match status" value="1"/>
</dbReference>
<dbReference type="SMART" id="SM00966">
    <property type="entry name" value="SpoVT_AbrB"/>
    <property type="match status" value="1"/>
</dbReference>
<evidence type="ECO:0000256" key="3">
    <source>
        <dbReference type="SAM" id="MobiDB-lite"/>
    </source>
</evidence>
<accession>A0A323UE18</accession>
<comment type="similarity">
    <text evidence="1">Belongs to the VapB family.</text>
</comment>
<dbReference type="EMBL" id="QKQS01000029">
    <property type="protein sequence ID" value="PZA09680.1"/>
    <property type="molecule type" value="Genomic_DNA"/>
</dbReference>
<dbReference type="AlphaFoldDB" id="A0A323UE18"/>
<dbReference type="Proteomes" id="UP000248134">
    <property type="component" value="Unassembled WGS sequence"/>
</dbReference>
<name>A0A323UE18_RHOPL</name>
<comment type="caution">
    <text evidence="5">The sequence shown here is derived from an EMBL/GenBank/DDBJ whole genome shotgun (WGS) entry which is preliminary data.</text>
</comment>
<dbReference type="Pfam" id="PF04014">
    <property type="entry name" value="MazE_antitoxin"/>
    <property type="match status" value="1"/>
</dbReference>
<feature type="compositionally biased region" description="Low complexity" evidence="3">
    <location>
        <begin position="8"/>
        <end position="20"/>
    </location>
</feature>
<feature type="compositionally biased region" description="Basic and acidic residues" evidence="3">
    <location>
        <begin position="88"/>
        <end position="101"/>
    </location>
</feature>
<evidence type="ECO:0000259" key="4">
    <source>
        <dbReference type="PROSITE" id="PS51740"/>
    </source>
</evidence>
<sequence>MPNRAKRSGAASPSAPDAPATAKLFMHGRSQAVRLPKAFRFEGSEVRVSRQGDRVILEPLKRKPFDAEAFWAKLDALGARDFPDLTDDDLRPDLDDKPSFD</sequence>
<protein>
    <submittedName>
        <fullName evidence="5">AbrB family transcriptional regulator</fullName>
    </submittedName>
</protein>
<dbReference type="InterPro" id="IPR051734">
    <property type="entry name" value="VapB_TA_antitoxins"/>
</dbReference>
<reference evidence="5 6" key="1">
    <citation type="submission" date="2018-06" db="EMBL/GenBank/DDBJ databases">
        <title>Draft Whole-Genome Sequence of the purple photosynthetic bacterium Rhodospeudomonas palustris XCP.</title>
        <authorList>
            <person name="Rayyan A."/>
            <person name="Meyer T.E."/>
            <person name="Kyndt J.A."/>
        </authorList>
    </citation>
    <scope>NUCLEOTIDE SEQUENCE [LARGE SCALE GENOMIC DNA]</scope>
    <source>
        <strain evidence="5 6">XCP</strain>
    </source>
</reference>
<gene>
    <name evidence="5" type="ORF">DNX69_22540</name>
</gene>
<dbReference type="Gene3D" id="2.10.260.10">
    <property type="match status" value="1"/>
</dbReference>
<keyword evidence="2" id="KW-0238">DNA-binding</keyword>
<feature type="domain" description="SpoVT-AbrB" evidence="4">
    <location>
        <begin position="22"/>
        <end position="62"/>
    </location>
</feature>
<organism evidence="5 6">
    <name type="scientific">Rhodopseudomonas palustris</name>
    <dbReference type="NCBI Taxonomy" id="1076"/>
    <lineage>
        <taxon>Bacteria</taxon>
        <taxon>Pseudomonadati</taxon>
        <taxon>Pseudomonadota</taxon>
        <taxon>Alphaproteobacteria</taxon>
        <taxon>Hyphomicrobiales</taxon>
        <taxon>Nitrobacteraceae</taxon>
        <taxon>Rhodopseudomonas</taxon>
    </lineage>
</organism>
<evidence type="ECO:0000313" key="6">
    <source>
        <dbReference type="Proteomes" id="UP000248134"/>
    </source>
</evidence>
<dbReference type="OrthoDB" id="7173678at2"/>
<evidence type="ECO:0000313" key="5">
    <source>
        <dbReference type="EMBL" id="PZA09680.1"/>
    </source>
</evidence>
<evidence type="ECO:0000256" key="2">
    <source>
        <dbReference type="PROSITE-ProRule" id="PRU01076"/>
    </source>
</evidence>
<feature type="region of interest" description="Disordered" evidence="3">
    <location>
        <begin position="81"/>
        <end position="101"/>
    </location>
</feature>
<dbReference type="GO" id="GO:0003677">
    <property type="term" value="F:DNA binding"/>
    <property type="evidence" value="ECO:0007669"/>
    <property type="project" value="UniProtKB-UniRule"/>
</dbReference>
<dbReference type="SUPFAM" id="SSF89447">
    <property type="entry name" value="AbrB/MazE/MraZ-like"/>
    <property type="match status" value="1"/>
</dbReference>
<dbReference type="PANTHER" id="PTHR37550:SF1">
    <property type="entry name" value="SSL1300 PROTEIN"/>
    <property type="match status" value="1"/>
</dbReference>
<dbReference type="InterPro" id="IPR007159">
    <property type="entry name" value="SpoVT-AbrB_dom"/>
</dbReference>
<dbReference type="RefSeq" id="WP_110788251.1">
    <property type="nucleotide sequence ID" value="NZ_QKQS01000029.1"/>
</dbReference>
<proteinExistence type="inferred from homology"/>
<dbReference type="InterPro" id="IPR037914">
    <property type="entry name" value="SpoVT-AbrB_sf"/>
</dbReference>
<feature type="region of interest" description="Disordered" evidence="3">
    <location>
        <begin position="1"/>
        <end position="20"/>
    </location>
</feature>